<dbReference type="Proteomes" id="UP000824239">
    <property type="component" value="Unassembled WGS sequence"/>
</dbReference>
<protein>
    <submittedName>
        <fullName evidence="1">TIGR04255 family protein</fullName>
    </submittedName>
</protein>
<comment type="caution">
    <text evidence="1">The sequence shown here is derived from an EMBL/GenBank/DDBJ whole genome shotgun (WGS) entry which is preliminary data.</text>
</comment>
<organism evidence="1 2">
    <name type="scientific">Candidatus Avoscillospira avicola</name>
    <dbReference type="NCBI Taxonomy" id="2840706"/>
    <lineage>
        <taxon>Bacteria</taxon>
        <taxon>Bacillati</taxon>
        <taxon>Bacillota</taxon>
        <taxon>Clostridia</taxon>
        <taxon>Eubacteriales</taxon>
        <taxon>Oscillospiraceae</taxon>
        <taxon>Oscillospiraceae incertae sedis</taxon>
        <taxon>Candidatus Avoscillospira</taxon>
    </lineage>
</organism>
<dbReference type="EMBL" id="DVHE01000006">
    <property type="protein sequence ID" value="HIR49781.1"/>
    <property type="molecule type" value="Genomic_DNA"/>
</dbReference>
<accession>A0A9D1DFW5</accession>
<gene>
    <name evidence="1" type="ORF">IAA53_00605</name>
</gene>
<evidence type="ECO:0000313" key="1">
    <source>
        <dbReference type="EMBL" id="HIR49781.1"/>
    </source>
</evidence>
<reference evidence="1" key="2">
    <citation type="journal article" date="2021" name="PeerJ">
        <title>Extensive microbial diversity within the chicken gut microbiome revealed by metagenomics and culture.</title>
        <authorList>
            <person name="Gilroy R."/>
            <person name="Ravi A."/>
            <person name="Getino M."/>
            <person name="Pursley I."/>
            <person name="Horton D.L."/>
            <person name="Alikhan N.F."/>
            <person name="Baker D."/>
            <person name="Gharbi K."/>
            <person name="Hall N."/>
            <person name="Watson M."/>
            <person name="Adriaenssens E.M."/>
            <person name="Foster-Nyarko E."/>
            <person name="Jarju S."/>
            <person name="Secka A."/>
            <person name="Antonio M."/>
            <person name="Oren A."/>
            <person name="Chaudhuri R.R."/>
            <person name="La Ragione R."/>
            <person name="Hildebrand F."/>
            <person name="Pallen M.J."/>
        </authorList>
    </citation>
    <scope>NUCLEOTIDE SEQUENCE</scope>
    <source>
        <strain evidence="1">ChiBcec15-4380</strain>
    </source>
</reference>
<evidence type="ECO:0000313" key="2">
    <source>
        <dbReference type="Proteomes" id="UP000824239"/>
    </source>
</evidence>
<dbReference type="AlphaFoldDB" id="A0A9D1DFW5"/>
<dbReference type="NCBIfam" id="TIGR04255">
    <property type="entry name" value="sporadTIGR04255"/>
    <property type="match status" value="1"/>
</dbReference>
<proteinExistence type="predicted"/>
<dbReference type="InterPro" id="IPR026349">
    <property type="entry name" value="CHP04255"/>
</dbReference>
<sequence>MFSKETRYLYRRNQLAEVICQFRFPTILSISAQEPVALQEAIRDVFPQYQRREDRLPFKVTPVPGQLPKVEQPKPVTNYQFMTVDGVYRINLTQDFISLTCARYDRWEEFARMMDKPLANFIEIYHPAYFQRVGLRYLNAVSRRDLDLEDTPWRELIEPMYLGMLASETMEERAFSRCTQDVEAALPGGCRMKLHVGPGLLKRGQDSSDKEVKLILDLDVSLSGNMAVKLAAAGMNTVHANAGMIFRDAITETLHDAMEPEA</sequence>
<reference evidence="1" key="1">
    <citation type="submission" date="2020-10" db="EMBL/GenBank/DDBJ databases">
        <authorList>
            <person name="Gilroy R."/>
        </authorList>
    </citation>
    <scope>NUCLEOTIDE SEQUENCE</scope>
    <source>
        <strain evidence="1">ChiBcec15-4380</strain>
    </source>
</reference>
<name>A0A9D1DFW5_9FIRM</name>